<evidence type="ECO:0000313" key="4">
    <source>
        <dbReference type="Proteomes" id="UP001140011"/>
    </source>
</evidence>
<gene>
    <name evidence="3" type="ORF">GGI19_007174</name>
</gene>
<keyword evidence="2" id="KW-0812">Transmembrane</keyword>
<name>A0A9W8GQY2_9FUNG</name>
<reference evidence="3" key="1">
    <citation type="submission" date="2022-07" db="EMBL/GenBank/DDBJ databases">
        <title>Phylogenomic reconstructions and comparative analyses of Kickxellomycotina fungi.</title>
        <authorList>
            <person name="Reynolds N.K."/>
            <person name="Stajich J.E."/>
            <person name="Barry K."/>
            <person name="Grigoriev I.V."/>
            <person name="Crous P."/>
            <person name="Smith M.E."/>
        </authorList>
    </citation>
    <scope>NUCLEOTIDE SEQUENCE</scope>
    <source>
        <strain evidence="3">BCRC 34297</strain>
    </source>
</reference>
<comment type="caution">
    <text evidence="3">The sequence shown here is derived from an EMBL/GenBank/DDBJ whole genome shotgun (WGS) entry which is preliminary data.</text>
</comment>
<proteinExistence type="predicted"/>
<protein>
    <submittedName>
        <fullName evidence="3">Uncharacterized protein</fullName>
    </submittedName>
</protein>
<dbReference type="EMBL" id="JANBUH010002283">
    <property type="protein sequence ID" value="KAJ2740221.1"/>
    <property type="molecule type" value="Genomic_DNA"/>
</dbReference>
<evidence type="ECO:0000256" key="2">
    <source>
        <dbReference type="SAM" id="Phobius"/>
    </source>
</evidence>
<accession>A0A9W8GQY2</accession>
<feature type="region of interest" description="Disordered" evidence="1">
    <location>
        <begin position="1"/>
        <end position="39"/>
    </location>
</feature>
<dbReference type="OrthoDB" id="614844at2759"/>
<dbReference type="Proteomes" id="UP001140011">
    <property type="component" value="Unassembled WGS sequence"/>
</dbReference>
<sequence>MSSENNGSSNESSSDAGETSSGTDEDNGGTDEARGRIGVGQEDAMFKRLKPFNISAISAAAEAFGIPFSMALLARATKKLALMTGAAEPSSHSSVLLTAPVDEHSGFDFLDDSLL</sequence>
<keyword evidence="4" id="KW-1185">Reference proteome</keyword>
<keyword evidence="2" id="KW-0472">Membrane</keyword>
<organism evidence="3 4">
    <name type="scientific">Coemansia pectinata</name>
    <dbReference type="NCBI Taxonomy" id="1052879"/>
    <lineage>
        <taxon>Eukaryota</taxon>
        <taxon>Fungi</taxon>
        <taxon>Fungi incertae sedis</taxon>
        <taxon>Zoopagomycota</taxon>
        <taxon>Kickxellomycotina</taxon>
        <taxon>Kickxellomycetes</taxon>
        <taxon>Kickxellales</taxon>
        <taxon>Kickxellaceae</taxon>
        <taxon>Coemansia</taxon>
    </lineage>
</organism>
<dbReference type="AlphaFoldDB" id="A0A9W8GQY2"/>
<feature type="compositionally biased region" description="Low complexity" evidence="1">
    <location>
        <begin position="1"/>
        <end position="22"/>
    </location>
</feature>
<feature type="non-terminal residue" evidence="3">
    <location>
        <position position="115"/>
    </location>
</feature>
<evidence type="ECO:0000256" key="1">
    <source>
        <dbReference type="SAM" id="MobiDB-lite"/>
    </source>
</evidence>
<evidence type="ECO:0000313" key="3">
    <source>
        <dbReference type="EMBL" id="KAJ2740221.1"/>
    </source>
</evidence>
<feature type="transmembrane region" description="Helical" evidence="2">
    <location>
        <begin position="52"/>
        <end position="74"/>
    </location>
</feature>
<keyword evidence="2" id="KW-1133">Transmembrane helix</keyword>